<dbReference type="AlphaFoldDB" id="A0A248VPV4"/>
<name>A0A248VPV4_9BURK</name>
<reference evidence="2 3" key="1">
    <citation type="submission" date="2017-08" db="EMBL/GenBank/DDBJ databases">
        <title>Identification and genetic characteristics of simultaneous BTEX- and naphthalene-degrading Paraburkholderia sp. BN5 isolated from petroleum-contaminated soil.</title>
        <authorList>
            <person name="Lee Y."/>
            <person name="Jeon C.O."/>
        </authorList>
    </citation>
    <scope>NUCLEOTIDE SEQUENCE [LARGE SCALE GENOMIC DNA]</scope>
    <source>
        <strain evidence="2 3">BN5</strain>
    </source>
</reference>
<accession>A0A248VPV4</accession>
<dbReference type="RefSeq" id="WP_095420967.1">
    <property type="nucleotide sequence ID" value="NZ_CP022990.1"/>
</dbReference>
<evidence type="ECO:0000256" key="1">
    <source>
        <dbReference type="SAM" id="MobiDB-lite"/>
    </source>
</evidence>
<gene>
    <name evidence="2" type="ORF">CJU94_22875</name>
</gene>
<evidence type="ECO:0000313" key="2">
    <source>
        <dbReference type="EMBL" id="ASW01057.1"/>
    </source>
</evidence>
<dbReference type="OrthoDB" id="9089849at2"/>
<feature type="compositionally biased region" description="Polar residues" evidence="1">
    <location>
        <begin position="241"/>
        <end position="282"/>
    </location>
</feature>
<proteinExistence type="predicted"/>
<feature type="compositionally biased region" description="Polar residues" evidence="1">
    <location>
        <begin position="166"/>
        <end position="179"/>
    </location>
</feature>
<feature type="compositionally biased region" description="Low complexity" evidence="1">
    <location>
        <begin position="211"/>
        <end position="240"/>
    </location>
</feature>
<protein>
    <recommendedName>
        <fullName evidence="4">DUF4148 domain-containing protein</fullName>
    </recommendedName>
</protein>
<feature type="region of interest" description="Disordered" evidence="1">
    <location>
        <begin position="194"/>
        <end position="329"/>
    </location>
</feature>
<feature type="region of interest" description="Disordered" evidence="1">
    <location>
        <begin position="135"/>
        <end position="179"/>
    </location>
</feature>
<dbReference type="KEGG" id="parb:CJU94_22875"/>
<sequence length="329" mass="33276">MHGESRKIVLTGLVVSALAIAAYVSQAGKAWLSTDEFGAARDDVPVHRTRGDTISGVVIAGPAARSDAASGTSLPGAAARGLQAARDSLQRNDLAAAQAQLDAIRAAHRDDARVRALQGDVQARADAAQRALAVERAGTTLRPASKPARKSSSPMRHGRSRENRFASHNQSLDGSSDARSQAALDNLVARLDSNGAPSAKTRASVGPPEASQPSALAARAKAPQSASSAPVAASASSGQQRTPTPLAASTSPARPQAELTAQTTVLSAPLVQSTSSGDTTAKTDGGPKTRAQVRAEIERARGNGSLPAFGNPDPAGPGGAPSLTGAPRP</sequence>
<keyword evidence="3" id="KW-1185">Reference proteome</keyword>
<dbReference type="Proteomes" id="UP000215158">
    <property type="component" value="Chromosome 2"/>
</dbReference>
<dbReference type="EMBL" id="CP022990">
    <property type="protein sequence ID" value="ASW01057.1"/>
    <property type="molecule type" value="Genomic_DNA"/>
</dbReference>
<organism evidence="2 3">
    <name type="scientific">Paraburkholderia aromaticivorans</name>
    <dbReference type="NCBI Taxonomy" id="2026199"/>
    <lineage>
        <taxon>Bacteria</taxon>
        <taxon>Pseudomonadati</taxon>
        <taxon>Pseudomonadota</taxon>
        <taxon>Betaproteobacteria</taxon>
        <taxon>Burkholderiales</taxon>
        <taxon>Burkholderiaceae</taxon>
        <taxon>Paraburkholderia</taxon>
    </lineage>
</organism>
<feature type="compositionally biased region" description="Low complexity" evidence="1">
    <location>
        <begin position="135"/>
        <end position="154"/>
    </location>
</feature>
<evidence type="ECO:0008006" key="4">
    <source>
        <dbReference type="Google" id="ProtNLM"/>
    </source>
</evidence>
<evidence type="ECO:0000313" key="3">
    <source>
        <dbReference type="Proteomes" id="UP000215158"/>
    </source>
</evidence>